<dbReference type="EnsemblProtists" id="EOD38117">
    <property type="protein sequence ID" value="EOD38117"/>
    <property type="gene ID" value="EMIHUDRAFT_433585"/>
</dbReference>
<evidence type="ECO:0000313" key="3">
    <source>
        <dbReference type="Proteomes" id="UP000013827"/>
    </source>
</evidence>
<proteinExistence type="predicted"/>
<dbReference type="AlphaFoldDB" id="A0A0D3KQT2"/>
<feature type="region of interest" description="Disordered" evidence="1">
    <location>
        <begin position="66"/>
        <end position="112"/>
    </location>
</feature>
<reference evidence="2" key="2">
    <citation type="submission" date="2024-10" db="UniProtKB">
        <authorList>
            <consortium name="EnsemblProtists"/>
        </authorList>
    </citation>
    <scope>IDENTIFICATION</scope>
</reference>
<dbReference type="PaxDb" id="2903-EOD38117"/>
<keyword evidence="3" id="KW-1185">Reference proteome</keyword>
<reference evidence="3" key="1">
    <citation type="journal article" date="2013" name="Nature">
        <title>Pan genome of the phytoplankton Emiliania underpins its global distribution.</title>
        <authorList>
            <person name="Read B.A."/>
            <person name="Kegel J."/>
            <person name="Klute M.J."/>
            <person name="Kuo A."/>
            <person name="Lefebvre S.C."/>
            <person name="Maumus F."/>
            <person name="Mayer C."/>
            <person name="Miller J."/>
            <person name="Monier A."/>
            <person name="Salamov A."/>
            <person name="Young J."/>
            <person name="Aguilar M."/>
            <person name="Claverie J.M."/>
            <person name="Frickenhaus S."/>
            <person name="Gonzalez K."/>
            <person name="Herman E.K."/>
            <person name="Lin Y.C."/>
            <person name="Napier J."/>
            <person name="Ogata H."/>
            <person name="Sarno A.F."/>
            <person name="Shmutz J."/>
            <person name="Schroeder D."/>
            <person name="de Vargas C."/>
            <person name="Verret F."/>
            <person name="von Dassow P."/>
            <person name="Valentin K."/>
            <person name="Van de Peer Y."/>
            <person name="Wheeler G."/>
            <person name="Dacks J.B."/>
            <person name="Delwiche C.F."/>
            <person name="Dyhrman S.T."/>
            <person name="Glockner G."/>
            <person name="John U."/>
            <person name="Richards T."/>
            <person name="Worden A.Z."/>
            <person name="Zhang X."/>
            <person name="Grigoriev I.V."/>
            <person name="Allen A.E."/>
            <person name="Bidle K."/>
            <person name="Borodovsky M."/>
            <person name="Bowler C."/>
            <person name="Brownlee C."/>
            <person name="Cock J.M."/>
            <person name="Elias M."/>
            <person name="Gladyshev V.N."/>
            <person name="Groth M."/>
            <person name="Guda C."/>
            <person name="Hadaegh A."/>
            <person name="Iglesias-Rodriguez M.D."/>
            <person name="Jenkins J."/>
            <person name="Jones B.M."/>
            <person name="Lawson T."/>
            <person name="Leese F."/>
            <person name="Lindquist E."/>
            <person name="Lobanov A."/>
            <person name="Lomsadze A."/>
            <person name="Malik S.B."/>
            <person name="Marsh M.E."/>
            <person name="Mackinder L."/>
            <person name="Mock T."/>
            <person name="Mueller-Roeber B."/>
            <person name="Pagarete A."/>
            <person name="Parker M."/>
            <person name="Probert I."/>
            <person name="Quesneville H."/>
            <person name="Raines C."/>
            <person name="Rensing S.A."/>
            <person name="Riano-Pachon D.M."/>
            <person name="Richier S."/>
            <person name="Rokitta S."/>
            <person name="Shiraiwa Y."/>
            <person name="Soanes D.M."/>
            <person name="van der Giezen M."/>
            <person name="Wahlund T.M."/>
            <person name="Williams B."/>
            <person name="Wilson W."/>
            <person name="Wolfe G."/>
            <person name="Wurch L.L."/>
        </authorList>
    </citation>
    <scope>NUCLEOTIDE SEQUENCE</scope>
</reference>
<feature type="compositionally biased region" description="Low complexity" evidence="1">
    <location>
        <begin position="69"/>
        <end position="89"/>
    </location>
</feature>
<organism evidence="2 3">
    <name type="scientific">Emiliania huxleyi (strain CCMP1516)</name>
    <dbReference type="NCBI Taxonomy" id="280463"/>
    <lineage>
        <taxon>Eukaryota</taxon>
        <taxon>Haptista</taxon>
        <taxon>Haptophyta</taxon>
        <taxon>Prymnesiophyceae</taxon>
        <taxon>Isochrysidales</taxon>
        <taxon>Noelaerhabdaceae</taxon>
        <taxon>Emiliania</taxon>
    </lineage>
</organism>
<accession>A0A0D3KQT2</accession>
<sequence length="211" mass="22120">MRPPHARRDVCARRRRGVRAQGRCEVRVPGLLPAAEAVAANRLGLRRGHARRRGRLPPAARRHCHAAGAPSKGAAQSDAAAAASEAVLAHPRRRPRPASREQDARHGGVARLGGVRRVRRRPAGKAAAAAATALLGSVAKGGVEGGGAAALFEVVRRPAGVTEAGTRAYIGRGRRQRRRQIGLRRFSDWARRSRGGHCGSDCGGPGGGGSQ</sequence>
<evidence type="ECO:0000256" key="1">
    <source>
        <dbReference type="SAM" id="MobiDB-lite"/>
    </source>
</evidence>
<name>A0A0D3KQT2_EMIH1</name>
<evidence type="ECO:0000313" key="2">
    <source>
        <dbReference type="EnsemblProtists" id="EOD38117"/>
    </source>
</evidence>
<dbReference type="Proteomes" id="UP000013827">
    <property type="component" value="Unassembled WGS sequence"/>
</dbReference>
<protein>
    <submittedName>
        <fullName evidence="2">Uncharacterized protein</fullName>
    </submittedName>
</protein>
<feature type="compositionally biased region" description="Gly residues" evidence="1">
    <location>
        <begin position="196"/>
        <end position="211"/>
    </location>
</feature>
<feature type="region of interest" description="Disordered" evidence="1">
    <location>
        <begin position="185"/>
        <end position="211"/>
    </location>
</feature>